<comment type="caution">
    <text evidence="1">The sequence shown here is derived from an EMBL/GenBank/DDBJ whole genome shotgun (WGS) entry which is preliminary data.</text>
</comment>
<sequence>MLMHIIQLTEEEDESYEFQDNSEESDAYINIYQVASVTADEENSDRCFVYMSNEDYFYVNESMDSFTARYQAILYGSVLTKFYDTRNSHN</sequence>
<gene>
    <name evidence="1" type="ORF">AN484_09540</name>
</gene>
<dbReference type="AlphaFoldDB" id="A0A1B7X3N6"/>
<accession>A0A1B7X3N6</accession>
<dbReference type="Proteomes" id="UP000092093">
    <property type="component" value="Unassembled WGS sequence"/>
</dbReference>
<dbReference type="EMBL" id="LJOW01000036">
    <property type="protein sequence ID" value="OBQ43977.1"/>
    <property type="molecule type" value="Genomic_DNA"/>
</dbReference>
<proteinExistence type="predicted"/>
<reference evidence="1 2" key="1">
    <citation type="submission" date="2015-09" db="EMBL/GenBank/DDBJ databases">
        <title>Aphanizomenon flos-aquae WA102.</title>
        <authorList>
            <person name="Driscoll C."/>
        </authorList>
    </citation>
    <scope>NUCLEOTIDE SEQUENCE [LARGE SCALE GENOMIC DNA]</scope>
    <source>
        <strain evidence="1">WA102</strain>
    </source>
</reference>
<evidence type="ECO:0000313" key="1">
    <source>
        <dbReference type="EMBL" id="OBQ43977.1"/>
    </source>
</evidence>
<protein>
    <submittedName>
        <fullName evidence="1">Uncharacterized protein</fullName>
    </submittedName>
</protein>
<organism evidence="1 2">
    <name type="scientific">Aphanizomenon flos-aquae WA102</name>
    <dbReference type="NCBI Taxonomy" id="1710896"/>
    <lineage>
        <taxon>Bacteria</taxon>
        <taxon>Bacillati</taxon>
        <taxon>Cyanobacteriota</taxon>
        <taxon>Cyanophyceae</taxon>
        <taxon>Nostocales</taxon>
        <taxon>Aphanizomenonaceae</taxon>
        <taxon>Aphanizomenon</taxon>
    </lineage>
</organism>
<evidence type="ECO:0000313" key="2">
    <source>
        <dbReference type="Proteomes" id="UP000092093"/>
    </source>
</evidence>
<name>A0A1B7X3N6_APHFL</name>